<sequence>MAQGTFRVEVDELGRVSKELAEATGSMGGALHALPWAARRRR</sequence>
<gene>
    <name evidence="1" type="ORF">EDD38_4888</name>
</gene>
<keyword evidence="2" id="KW-1185">Reference proteome</keyword>
<dbReference type="AlphaFoldDB" id="A0A3N4RT14"/>
<organism evidence="1 2">
    <name type="scientific">Kitasatospora cineracea</name>
    <dbReference type="NCBI Taxonomy" id="88074"/>
    <lineage>
        <taxon>Bacteria</taxon>
        <taxon>Bacillati</taxon>
        <taxon>Actinomycetota</taxon>
        <taxon>Actinomycetes</taxon>
        <taxon>Kitasatosporales</taxon>
        <taxon>Streptomycetaceae</taxon>
        <taxon>Kitasatospora</taxon>
    </lineage>
</organism>
<dbReference type="RefSeq" id="WP_279633984.1">
    <property type="nucleotide sequence ID" value="NZ_JBEYIY010000024.1"/>
</dbReference>
<name>A0A3N4RT14_9ACTN</name>
<accession>A0A3N4RT14</accession>
<reference evidence="1 2" key="1">
    <citation type="submission" date="2018-11" db="EMBL/GenBank/DDBJ databases">
        <title>Sequencing the genomes of 1000 actinobacteria strains.</title>
        <authorList>
            <person name="Klenk H.-P."/>
        </authorList>
    </citation>
    <scope>NUCLEOTIDE SEQUENCE [LARGE SCALE GENOMIC DNA]</scope>
    <source>
        <strain evidence="1 2">DSM 44781</strain>
    </source>
</reference>
<evidence type="ECO:0000313" key="2">
    <source>
        <dbReference type="Proteomes" id="UP000266906"/>
    </source>
</evidence>
<dbReference type="EMBL" id="RKQG01000001">
    <property type="protein sequence ID" value="RPE36513.1"/>
    <property type="molecule type" value="Genomic_DNA"/>
</dbReference>
<dbReference type="Proteomes" id="UP000266906">
    <property type="component" value="Unassembled WGS sequence"/>
</dbReference>
<evidence type="ECO:0000313" key="1">
    <source>
        <dbReference type="EMBL" id="RPE36513.1"/>
    </source>
</evidence>
<protein>
    <submittedName>
        <fullName evidence="1">Uncharacterized protein</fullName>
    </submittedName>
</protein>
<proteinExistence type="predicted"/>
<comment type="caution">
    <text evidence="1">The sequence shown here is derived from an EMBL/GenBank/DDBJ whole genome shotgun (WGS) entry which is preliminary data.</text>
</comment>